<accession>A0AAV4SQK3</accession>
<dbReference type="Proteomes" id="UP001054945">
    <property type="component" value="Unassembled WGS sequence"/>
</dbReference>
<reference evidence="1 2" key="1">
    <citation type="submission" date="2021-06" db="EMBL/GenBank/DDBJ databases">
        <title>Caerostris extrusa draft genome.</title>
        <authorList>
            <person name="Kono N."/>
            <person name="Arakawa K."/>
        </authorList>
    </citation>
    <scope>NUCLEOTIDE SEQUENCE [LARGE SCALE GENOMIC DNA]</scope>
</reference>
<evidence type="ECO:0000313" key="1">
    <source>
        <dbReference type="EMBL" id="GIY35259.1"/>
    </source>
</evidence>
<comment type="caution">
    <text evidence="1">The sequence shown here is derived from an EMBL/GenBank/DDBJ whole genome shotgun (WGS) entry which is preliminary data.</text>
</comment>
<dbReference type="EMBL" id="BPLR01009882">
    <property type="protein sequence ID" value="GIY35259.1"/>
    <property type="molecule type" value="Genomic_DNA"/>
</dbReference>
<gene>
    <name evidence="1" type="ORF">CEXT_432631</name>
</gene>
<keyword evidence="2" id="KW-1185">Reference proteome</keyword>
<sequence>MLFVSLPPVTENSGKSNECWIKWECMAYHCEVDGSYTENWCRGKEMTYLDYVVSIFDFGEKSIRRCCQKRDQPNDGDVPESRIFSLFDLGFRRLVQRHRRSTARS</sequence>
<name>A0AAV4SQK3_CAEEX</name>
<organism evidence="1 2">
    <name type="scientific">Caerostris extrusa</name>
    <name type="common">Bark spider</name>
    <name type="synonym">Caerostris bankana</name>
    <dbReference type="NCBI Taxonomy" id="172846"/>
    <lineage>
        <taxon>Eukaryota</taxon>
        <taxon>Metazoa</taxon>
        <taxon>Ecdysozoa</taxon>
        <taxon>Arthropoda</taxon>
        <taxon>Chelicerata</taxon>
        <taxon>Arachnida</taxon>
        <taxon>Araneae</taxon>
        <taxon>Araneomorphae</taxon>
        <taxon>Entelegynae</taxon>
        <taxon>Araneoidea</taxon>
        <taxon>Araneidae</taxon>
        <taxon>Caerostris</taxon>
    </lineage>
</organism>
<protein>
    <submittedName>
        <fullName evidence="1">Uncharacterized protein</fullName>
    </submittedName>
</protein>
<dbReference type="AlphaFoldDB" id="A0AAV4SQK3"/>
<evidence type="ECO:0000313" key="2">
    <source>
        <dbReference type="Proteomes" id="UP001054945"/>
    </source>
</evidence>
<proteinExistence type="predicted"/>